<gene>
    <name evidence="2" type="ORF">PCOR1329_LOCUS45086</name>
</gene>
<feature type="region of interest" description="Disordered" evidence="1">
    <location>
        <begin position="46"/>
        <end position="154"/>
    </location>
</feature>
<proteinExistence type="predicted"/>
<name>A0ABN9U4B9_9DINO</name>
<keyword evidence="3" id="KW-1185">Reference proteome</keyword>
<feature type="compositionally biased region" description="Low complexity" evidence="1">
    <location>
        <begin position="84"/>
        <end position="101"/>
    </location>
</feature>
<feature type="compositionally biased region" description="Low complexity" evidence="1">
    <location>
        <begin position="49"/>
        <end position="70"/>
    </location>
</feature>
<reference evidence="2" key="1">
    <citation type="submission" date="2023-10" db="EMBL/GenBank/DDBJ databases">
        <authorList>
            <person name="Chen Y."/>
            <person name="Shah S."/>
            <person name="Dougan E. K."/>
            <person name="Thang M."/>
            <person name="Chan C."/>
        </authorList>
    </citation>
    <scope>NUCLEOTIDE SEQUENCE [LARGE SCALE GENOMIC DNA]</scope>
</reference>
<organism evidence="2 3">
    <name type="scientific">Prorocentrum cordatum</name>
    <dbReference type="NCBI Taxonomy" id="2364126"/>
    <lineage>
        <taxon>Eukaryota</taxon>
        <taxon>Sar</taxon>
        <taxon>Alveolata</taxon>
        <taxon>Dinophyceae</taxon>
        <taxon>Prorocentrales</taxon>
        <taxon>Prorocentraceae</taxon>
        <taxon>Prorocentrum</taxon>
    </lineage>
</organism>
<feature type="region of interest" description="Disordered" evidence="1">
    <location>
        <begin position="181"/>
        <end position="222"/>
    </location>
</feature>
<sequence>MKQRPSGPVPMRIVTILRRFADAAKLWRLHDSVRIEAKEYPPWLTDAVASPESPRPAGAAAAAEGGPSCECPAPSAAVPEAQPEDAPSPRSAAAASGGAAPERPRTPRTRPHWRGPAGAGEEQPPACAGSCGSAGGGGAAARSRAAPPDRFSALGDVDGALQEYERPAEFGELLQAFHEGARAWAPQRPPGAAPGAVEASAAAPPAGAGRDSSAEGAAFGWL</sequence>
<protein>
    <submittedName>
        <fullName evidence="2">Uncharacterized protein</fullName>
    </submittedName>
</protein>
<comment type="caution">
    <text evidence="2">The sequence shown here is derived from an EMBL/GenBank/DDBJ whole genome shotgun (WGS) entry which is preliminary data.</text>
</comment>
<accession>A0ABN9U4B9</accession>
<evidence type="ECO:0000256" key="1">
    <source>
        <dbReference type="SAM" id="MobiDB-lite"/>
    </source>
</evidence>
<evidence type="ECO:0000313" key="3">
    <source>
        <dbReference type="Proteomes" id="UP001189429"/>
    </source>
</evidence>
<dbReference type="EMBL" id="CAUYUJ010015418">
    <property type="protein sequence ID" value="CAK0853706.1"/>
    <property type="molecule type" value="Genomic_DNA"/>
</dbReference>
<evidence type="ECO:0000313" key="2">
    <source>
        <dbReference type="EMBL" id="CAK0853706.1"/>
    </source>
</evidence>
<dbReference type="Proteomes" id="UP001189429">
    <property type="component" value="Unassembled WGS sequence"/>
</dbReference>
<feature type="compositionally biased region" description="Low complexity" evidence="1">
    <location>
        <begin position="193"/>
        <end position="209"/>
    </location>
</feature>